<accession>A0A2W1JGY4</accession>
<feature type="chain" id="PRO_5015908958" description="PEP-CTERM protein-sorting domain-containing protein" evidence="1">
    <location>
        <begin position="28"/>
        <end position="179"/>
    </location>
</feature>
<evidence type="ECO:0000313" key="3">
    <source>
        <dbReference type="Proteomes" id="UP000248857"/>
    </source>
</evidence>
<dbReference type="EMBL" id="PQWO01000008">
    <property type="protein sequence ID" value="PZD72840.1"/>
    <property type="molecule type" value="Genomic_DNA"/>
</dbReference>
<feature type="signal peptide" evidence="1">
    <location>
        <begin position="1"/>
        <end position="27"/>
    </location>
</feature>
<protein>
    <recommendedName>
        <fullName evidence="4">PEP-CTERM protein-sorting domain-containing protein</fullName>
    </recommendedName>
</protein>
<organism evidence="2 3">
    <name type="scientific">Acaryochloris thomasi RCC1774</name>
    <dbReference type="NCBI Taxonomy" id="1764569"/>
    <lineage>
        <taxon>Bacteria</taxon>
        <taxon>Bacillati</taxon>
        <taxon>Cyanobacteriota</taxon>
        <taxon>Cyanophyceae</taxon>
        <taxon>Acaryochloridales</taxon>
        <taxon>Acaryochloridaceae</taxon>
        <taxon>Acaryochloris</taxon>
        <taxon>Acaryochloris thomasi</taxon>
    </lineage>
</organism>
<gene>
    <name evidence="2" type="ORF">C1752_03310</name>
</gene>
<proteinExistence type="predicted"/>
<dbReference type="Proteomes" id="UP000248857">
    <property type="component" value="Unassembled WGS sequence"/>
</dbReference>
<reference evidence="2 3" key="1">
    <citation type="journal article" date="2018" name="Sci. Rep.">
        <title>A novel species of the marine cyanobacterium Acaryochloris with a unique pigment content and lifestyle.</title>
        <authorList>
            <person name="Partensky F."/>
            <person name="Six C."/>
            <person name="Ratin M."/>
            <person name="Garczarek L."/>
            <person name="Vaulot D."/>
            <person name="Probert I."/>
            <person name="Calteau A."/>
            <person name="Gourvil P."/>
            <person name="Marie D."/>
            <person name="Grebert T."/>
            <person name="Bouchier C."/>
            <person name="Le Panse S."/>
            <person name="Gachenot M."/>
            <person name="Rodriguez F."/>
            <person name="Garrido J.L."/>
        </authorList>
    </citation>
    <scope>NUCLEOTIDE SEQUENCE [LARGE SCALE GENOMIC DNA]</scope>
    <source>
        <strain evidence="2 3">RCC1774</strain>
    </source>
</reference>
<evidence type="ECO:0008006" key="4">
    <source>
        <dbReference type="Google" id="ProtNLM"/>
    </source>
</evidence>
<sequence>MSIIKKTGSVAALLACLSYGSVNSVYAAQLDFQDPFQGDASAQPSQADIDADLCEEDFSPVESELNSLNLGPNLVASAVVSDTPLLIAQGPICDLGGVAPEGGGALGAGIPLLPVLGGLAGAGGIAAVAATGGGDGDGDAPAPPTPAVPEPAELATASLFATLGVAGVLLRRKKKSEDV</sequence>
<evidence type="ECO:0000256" key="1">
    <source>
        <dbReference type="SAM" id="SignalP"/>
    </source>
</evidence>
<comment type="caution">
    <text evidence="2">The sequence shown here is derived from an EMBL/GenBank/DDBJ whole genome shotgun (WGS) entry which is preliminary data.</text>
</comment>
<name>A0A2W1JGY4_9CYAN</name>
<keyword evidence="3" id="KW-1185">Reference proteome</keyword>
<evidence type="ECO:0000313" key="2">
    <source>
        <dbReference type="EMBL" id="PZD72840.1"/>
    </source>
</evidence>
<keyword evidence="1" id="KW-0732">Signal</keyword>
<dbReference type="AlphaFoldDB" id="A0A2W1JGY4"/>